<keyword evidence="1" id="KW-0732">Signal</keyword>
<dbReference type="InterPro" id="IPR051344">
    <property type="entry name" value="Vgb"/>
</dbReference>
<proteinExistence type="predicted"/>
<dbReference type="EMBL" id="FOYU01000002">
    <property type="protein sequence ID" value="SFR51708.1"/>
    <property type="molecule type" value="Genomic_DNA"/>
</dbReference>
<name>A0A1I6HBC1_9GAMM</name>
<dbReference type="SUPFAM" id="SSF101898">
    <property type="entry name" value="NHL repeat"/>
    <property type="match status" value="1"/>
</dbReference>
<dbReference type="Gene3D" id="2.130.10.10">
    <property type="entry name" value="YVTN repeat-like/Quinoprotein amine dehydrogenase"/>
    <property type="match status" value="2"/>
</dbReference>
<dbReference type="PANTHER" id="PTHR40274:SF3">
    <property type="entry name" value="VIRGINIAMYCIN B LYASE"/>
    <property type="match status" value="1"/>
</dbReference>
<dbReference type="RefSeq" id="WP_092857541.1">
    <property type="nucleotide sequence ID" value="NZ_FOYU01000002.1"/>
</dbReference>
<keyword evidence="3" id="KW-1185">Reference proteome</keyword>
<reference evidence="3" key="1">
    <citation type="submission" date="2016-10" db="EMBL/GenBank/DDBJ databases">
        <authorList>
            <person name="Varghese N."/>
            <person name="Submissions S."/>
        </authorList>
    </citation>
    <scope>NUCLEOTIDE SEQUENCE [LARGE SCALE GENOMIC DNA]</scope>
    <source>
        <strain evidence="3">CGMCC 1.7285</strain>
    </source>
</reference>
<evidence type="ECO:0000256" key="1">
    <source>
        <dbReference type="SAM" id="SignalP"/>
    </source>
</evidence>
<keyword evidence="2" id="KW-0456">Lyase</keyword>
<feature type="signal peptide" evidence="1">
    <location>
        <begin position="1"/>
        <end position="20"/>
    </location>
</feature>
<protein>
    <submittedName>
        <fullName evidence="2">Virginiamycin B lyase</fullName>
    </submittedName>
</protein>
<dbReference type="InterPro" id="IPR015943">
    <property type="entry name" value="WD40/YVTN_repeat-like_dom_sf"/>
</dbReference>
<sequence>MLSMTLALMLSGAPAEPANATLEITEWQVPWENSRPRDPYVAAEDEVWFVGQRSDYAAVLNPQTGEMKRIDLPEGAGPHNIIVDDRGAWYAGNKGAHIGKIDRDTYEITQYPLPGKGRRDVHTMEFDMNGDIWFSTQGANQIGHMDAKTNNITLWDVPTKNARPYGLVVFQGKPWATLFGTNKLVTLDDNNEIKEIQLPRDNNRPRRLGVDAHGHFWYVDYAGGYLGRWNPATDEIKEWPMPAGVRAMPYAMAVDNRGYVWAAETGVQPNRIVGFDSVSETFTKPFEVESGGGTIRHMVYDPDSRALWFGTDANTVGRATITYYE</sequence>
<feature type="chain" id="PRO_5011716964" evidence="1">
    <location>
        <begin position="21"/>
        <end position="325"/>
    </location>
</feature>
<dbReference type="Proteomes" id="UP000199424">
    <property type="component" value="Unassembled WGS sequence"/>
</dbReference>
<dbReference type="PANTHER" id="PTHR40274">
    <property type="entry name" value="VIRGINIAMYCIN B LYASE"/>
    <property type="match status" value="1"/>
</dbReference>
<accession>A0A1I6HBC1</accession>
<evidence type="ECO:0000313" key="2">
    <source>
        <dbReference type="EMBL" id="SFR51708.1"/>
    </source>
</evidence>
<evidence type="ECO:0000313" key="3">
    <source>
        <dbReference type="Proteomes" id="UP000199424"/>
    </source>
</evidence>
<dbReference type="AlphaFoldDB" id="A0A1I6HBC1"/>
<gene>
    <name evidence="2" type="ORF">SAMN04488070_1696</name>
</gene>
<dbReference type="Pfam" id="PF24684">
    <property type="entry name" value="Vgb_lyase"/>
    <property type="match status" value="1"/>
</dbReference>
<organism evidence="2 3">
    <name type="scientific">Pseudidiomarina maritima</name>
    <dbReference type="NCBI Taxonomy" id="519453"/>
    <lineage>
        <taxon>Bacteria</taxon>
        <taxon>Pseudomonadati</taxon>
        <taxon>Pseudomonadota</taxon>
        <taxon>Gammaproteobacteria</taxon>
        <taxon>Alteromonadales</taxon>
        <taxon>Idiomarinaceae</taxon>
        <taxon>Pseudidiomarina</taxon>
    </lineage>
</organism>
<dbReference type="SUPFAM" id="SSF63829">
    <property type="entry name" value="Calcium-dependent phosphotriesterase"/>
    <property type="match status" value="1"/>
</dbReference>
<dbReference type="GO" id="GO:0016829">
    <property type="term" value="F:lyase activity"/>
    <property type="evidence" value="ECO:0007669"/>
    <property type="project" value="UniProtKB-KW"/>
</dbReference>